<feature type="transmembrane region" description="Helical" evidence="13">
    <location>
        <begin position="305"/>
        <end position="324"/>
    </location>
</feature>
<dbReference type="AlphaFoldDB" id="A0ABD3XG90"/>
<dbReference type="PANTHER" id="PTHR10582">
    <property type="entry name" value="TRANSIENT RECEPTOR POTENTIAL ION CHANNEL PROTEIN"/>
    <property type="match status" value="1"/>
</dbReference>
<keyword evidence="11 13" id="KW-0472">Membrane</keyword>
<feature type="non-terminal residue" evidence="15">
    <location>
        <position position="1"/>
    </location>
</feature>
<keyword evidence="2" id="KW-0813">Transport</keyword>
<dbReference type="Gene3D" id="1.10.287.70">
    <property type="match status" value="1"/>
</dbReference>
<evidence type="ECO:0000256" key="12">
    <source>
        <dbReference type="ARBA" id="ARBA00023303"/>
    </source>
</evidence>
<proteinExistence type="predicted"/>
<dbReference type="Pfam" id="PF00520">
    <property type="entry name" value="Ion_trans"/>
    <property type="match status" value="1"/>
</dbReference>
<dbReference type="Gene3D" id="1.25.40.20">
    <property type="entry name" value="Ankyrin repeat-containing domain"/>
    <property type="match status" value="1"/>
</dbReference>
<keyword evidence="10" id="KW-0406">Ion transport</keyword>
<feature type="transmembrane region" description="Helical" evidence="13">
    <location>
        <begin position="274"/>
        <end position="293"/>
    </location>
</feature>
<organism evidence="15 16">
    <name type="scientific">Sinanodonta woodiana</name>
    <name type="common">Chinese pond mussel</name>
    <name type="synonym">Anodonta woodiana</name>
    <dbReference type="NCBI Taxonomy" id="1069815"/>
    <lineage>
        <taxon>Eukaryota</taxon>
        <taxon>Metazoa</taxon>
        <taxon>Spiralia</taxon>
        <taxon>Lophotrochozoa</taxon>
        <taxon>Mollusca</taxon>
        <taxon>Bivalvia</taxon>
        <taxon>Autobranchia</taxon>
        <taxon>Heteroconchia</taxon>
        <taxon>Palaeoheterodonta</taxon>
        <taxon>Unionida</taxon>
        <taxon>Unionoidea</taxon>
        <taxon>Unionidae</taxon>
        <taxon>Unioninae</taxon>
        <taxon>Sinanodonta</taxon>
    </lineage>
</organism>
<evidence type="ECO:0000256" key="13">
    <source>
        <dbReference type="SAM" id="Phobius"/>
    </source>
</evidence>
<keyword evidence="9 13" id="KW-1133">Transmembrane helix</keyword>
<evidence type="ECO:0000256" key="6">
    <source>
        <dbReference type="ARBA" id="ARBA00022692"/>
    </source>
</evidence>
<evidence type="ECO:0000256" key="3">
    <source>
        <dbReference type="ARBA" id="ARBA00022475"/>
    </source>
</evidence>
<keyword evidence="12" id="KW-0407">Ion channel</keyword>
<keyword evidence="7" id="KW-0677">Repeat</keyword>
<evidence type="ECO:0000256" key="8">
    <source>
        <dbReference type="ARBA" id="ARBA00022837"/>
    </source>
</evidence>
<evidence type="ECO:0000256" key="7">
    <source>
        <dbReference type="ARBA" id="ARBA00022737"/>
    </source>
</evidence>
<keyword evidence="6 13" id="KW-0812">Transmembrane</keyword>
<gene>
    <name evidence="15" type="ORF">ACJMK2_030244</name>
</gene>
<evidence type="ECO:0000256" key="4">
    <source>
        <dbReference type="ARBA" id="ARBA00022568"/>
    </source>
</evidence>
<dbReference type="GO" id="GO:0005262">
    <property type="term" value="F:calcium channel activity"/>
    <property type="evidence" value="ECO:0007669"/>
    <property type="project" value="UniProtKB-KW"/>
</dbReference>
<keyword evidence="8" id="KW-0106">Calcium</keyword>
<evidence type="ECO:0000256" key="2">
    <source>
        <dbReference type="ARBA" id="ARBA00022448"/>
    </source>
</evidence>
<evidence type="ECO:0000256" key="11">
    <source>
        <dbReference type="ARBA" id="ARBA00023136"/>
    </source>
</evidence>
<dbReference type="SUPFAM" id="SSF48403">
    <property type="entry name" value="Ankyrin repeat"/>
    <property type="match status" value="1"/>
</dbReference>
<keyword evidence="5" id="KW-0107">Calcium channel</keyword>
<dbReference type="Proteomes" id="UP001634394">
    <property type="component" value="Unassembled WGS sequence"/>
</dbReference>
<accession>A0ABD3XG90</accession>
<dbReference type="InterPro" id="IPR005821">
    <property type="entry name" value="Ion_trans_dom"/>
</dbReference>
<dbReference type="SUPFAM" id="SSF81324">
    <property type="entry name" value="Voltage-gated potassium channels"/>
    <property type="match status" value="1"/>
</dbReference>
<comment type="caution">
    <text evidence="15">The sequence shown here is derived from an EMBL/GenBank/DDBJ whole genome shotgun (WGS) entry which is preliminary data.</text>
</comment>
<name>A0ABD3XG90_SINWO</name>
<feature type="transmembrane region" description="Helical" evidence="13">
    <location>
        <begin position="406"/>
        <end position="428"/>
    </location>
</feature>
<dbReference type="GO" id="GO:0005886">
    <property type="term" value="C:plasma membrane"/>
    <property type="evidence" value="ECO:0007669"/>
    <property type="project" value="UniProtKB-SubCell"/>
</dbReference>
<dbReference type="InterPro" id="IPR024862">
    <property type="entry name" value="TRPV"/>
</dbReference>
<protein>
    <recommendedName>
        <fullName evidence="14">Ion transport domain-containing protein</fullName>
    </recommendedName>
</protein>
<evidence type="ECO:0000256" key="5">
    <source>
        <dbReference type="ARBA" id="ARBA00022673"/>
    </source>
</evidence>
<keyword evidence="4" id="KW-0109">Calcium transport</keyword>
<feature type="transmembrane region" description="Helical" evidence="13">
    <location>
        <begin position="367"/>
        <end position="385"/>
    </location>
</feature>
<sequence length="553" mass="62978">AETSVKSKVDIANKTASAFSLGLELGDDDSFKREVAKKTQELLVGMQEAEIEVFIDRLITRVGDKDKALLYVVSEIGTESRVQVLVNTLLHRGANPSARNSNLQTPLHFAVMRNFRGVTSKLLENDALPYAFDSTGKLPYAIALENGNDDIAAMLVDSMHVMRKLYASDGHKDSELSFHSLLERNLQKTTISVLDCMIDPYGDSGHMRVYYQILDGDDKGRAPNDPKFNNNSKSPMQIIAKRGDKTLAYHDAVRLLIRRKWKEYARLRFQLNSFLYLLTLLSLTFSAIAAALTPDPMVYDNGLQYTRGVFEVISLVMAILTFVSEMNQLRKHKTEYFHDAFNIMDMSSSVLLIALLPLRLTNRREQWHVFAFAYLFWTLRIFKFASVFRQTGAYVQILWRILVNDFFQFAVLFIIILLAFSGAFFLSLRGDDGLYLHNETSTFWGILFVGVRILTEAQPVVQYTGPEGYSPISCILMVCFIFTCCVLLLTIFIAQLSDTYQNVQNDAQRGLEVSRAWIVAKVELNYIYIGKSYRVNRYIPSEDIMDLQEVLDK</sequence>
<dbReference type="EMBL" id="JBJQND010000003">
    <property type="protein sequence ID" value="KAL3884018.1"/>
    <property type="molecule type" value="Genomic_DNA"/>
</dbReference>
<feature type="domain" description="Ion transport" evidence="14">
    <location>
        <begin position="272"/>
        <end position="507"/>
    </location>
</feature>
<dbReference type="InterPro" id="IPR036770">
    <property type="entry name" value="Ankyrin_rpt-contain_sf"/>
</dbReference>
<evidence type="ECO:0000259" key="14">
    <source>
        <dbReference type="Pfam" id="PF00520"/>
    </source>
</evidence>
<evidence type="ECO:0000256" key="1">
    <source>
        <dbReference type="ARBA" id="ARBA00004651"/>
    </source>
</evidence>
<evidence type="ECO:0000313" key="16">
    <source>
        <dbReference type="Proteomes" id="UP001634394"/>
    </source>
</evidence>
<feature type="transmembrane region" description="Helical" evidence="13">
    <location>
        <begin position="469"/>
        <end position="494"/>
    </location>
</feature>
<dbReference type="PANTHER" id="PTHR10582:SF2">
    <property type="entry name" value="INACTIVE"/>
    <property type="match status" value="1"/>
</dbReference>
<reference evidence="15 16" key="1">
    <citation type="submission" date="2024-11" db="EMBL/GenBank/DDBJ databases">
        <title>Chromosome-level genome assembly of the freshwater bivalve Anodonta woodiana.</title>
        <authorList>
            <person name="Chen X."/>
        </authorList>
    </citation>
    <scope>NUCLEOTIDE SEQUENCE [LARGE SCALE GENOMIC DNA]</scope>
    <source>
        <strain evidence="15">MN2024</strain>
        <tissue evidence="15">Gills</tissue>
    </source>
</reference>
<dbReference type="Pfam" id="PF12796">
    <property type="entry name" value="Ank_2"/>
    <property type="match status" value="1"/>
</dbReference>
<evidence type="ECO:0000256" key="10">
    <source>
        <dbReference type="ARBA" id="ARBA00023065"/>
    </source>
</evidence>
<keyword evidence="3" id="KW-1003">Cell membrane</keyword>
<evidence type="ECO:0000313" key="15">
    <source>
        <dbReference type="EMBL" id="KAL3884018.1"/>
    </source>
</evidence>
<keyword evidence="16" id="KW-1185">Reference proteome</keyword>
<dbReference type="InterPro" id="IPR002110">
    <property type="entry name" value="Ankyrin_rpt"/>
</dbReference>
<comment type="subcellular location">
    <subcellularLocation>
        <location evidence="1">Cell membrane</location>
        <topology evidence="1">Multi-pass membrane protein</topology>
    </subcellularLocation>
</comment>
<evidence type="ECO:0000256" key="9">
    <source>
        <dbReference type="ARBA" id="ARBA00022989"/>
    </source>
</evidence>